<evidence type="ECO:0000256" key="1">
    <source>
        <dbReference type="ARBA" id="ARBA00001275"/>
    </source>
</evidence>
<name>A0A948RWG1_UNCEI</name>
<sequence length="714" mass="80914">MRELARNLQWTWQPEVIRLFRAIDPALFRSVKHNPVELLARFSKEDLEKRATDLALEPRINFAFHRLREYLDNEHTWGAFHGGPLHSRPVAYFSAEFGLHESLPIFSGGLGVLAGDHLKAASDLGVPLVGVGLFYAQGYFNQEINPEGWQSEHYFESDVELLPMDHALGPDGEPIFVKVKTRESEIKLGIWSAQVGRNRLILLDSDVEGNSDADRALTTTLYGGDQRVRIRQEHILGVGGLRALCALEICPGVIHMNEGHSAFAVLELARKLMERDAKTFSEVEETAASMTVFTTHTPVEAGHDRFSAELVESTIGPLREQIGLSEKELLGLGRVNPDNNNELFCMTVLGMKMARSINGVSAIHGRVSRAMWQSLWPETEVHQIPIGHITNGVHVHSWLAVPMAQLYDRYLREKWKTRVCYPETWERIFDIEDTEFWEVHQILKVRLVDFVERAIKVQHERWAKSGAKINNITRLDPAALTVGFARRAATYKRLGLLLDDIERFDRLVNHPEHPVQFVFSGKAHPADEPGKKLIQRVCRVTQDPRFQGKIFFVEDYGYNVSRHLVQGVDVWLNTPRRPLEACGTSGEKVLLNGGLNLSILDGWWAEAFDGTNGFAIGEGGEHANLDKQDAYDREATYNAFENEVIPLFYDRDEQGLPRGWIHRVKRAISSLGWKFNADRMVQDYTRNCYLPACGGFICSFPRGALERRLSKSGH</sequence>
<dbReference type="Proteomes" id="UP000777784">
    <property type="component" value="Unassembled WGS sequence"/>
</dbReference>
<evidence type="ECO:0000256" key="4">
    <source>
        <dbReference type="PIRSR" id="PIRSR000460-1"/>
    </source>
</evidence>
<gene>
    <name evidence="6" type="primary">glgP</name>
    <name evidence="6" type="ORF">KJ970_01230</name>
</gene>
<keyword evidence="3" id="KW-0021">Allosteric enzyme</keyword>
<evidence type="ECO:0000256" key="3">
    <source>
        <dbReference type="ARBA" id="ARBA00022533"/>
    </source>
</evidence>
<protein>
    <submittedName>
        <fullName evidence="6">Alpha-glucan family phosphorylase</fullName>
    </submittedName>
</protein>
<dbReference type="Pfam" id="PF00343">
    <property type="entry name" value="Phosphorylase"/>
    <property type="match status" value="1"/>
</dbReference>
<comment type="similarity">
    <text evidence="2">Belongs to the glycogen phosphorylase family.</text>
</comment>
<dbReference type="NCBIfam" id="TIGR02094">
    <property type="entry name" value="more_P_ylases"/>
    <property type="match status" value="1"/>
</dbReference>
<dbReference type="Pfam" id="PF11897">
    <property type="entry name" value="DUF3417"/>
    <property type="match status" value="1"/>
</dbReference>
<dbReference type="GO" id="GO:0030170">
    <property type="term" value="F:pyridoxal phosphate binding"/>
    <property type="evidence" value="ECO:0007669"/>
    <property type="project" value="InterPro"/>
</dbReference>
<comment type="caution">
    <text evidence="6">The sequence shown here is derived from an EMBL/GenBank/DDBJ whole genome shotgun (WGS) entry which is preliminary data.</text>
</comment>
<dbReference type="GO" id="GO:0008184">
    <property type="term" value="F:glycogen phosphorylase activity"/>
    <property type="evidence" value="ECO:0007669"/>
    <property type="project" value="InterPro"/>
</dbReference>
<feature type="modified residue" description="N6-(pyridoxal phosphate)lysine" evidence="4">
    <location>
        <position position="588"/>
    </location>
</feature>
<evidence type="ECO:0000259" key="5">
    <source>
        <dbReference type="Pfam" id="PF11897"/>
    </source>
</evidence>
<dbReference type="InterPro" id="IPR000811">
    <property type="entry name" value="Glyco_trans_35"/>
</dbReference>
<dbReference type="GO" id="GO:0005975">
    <property type="term" value="P:carbohydrate metabolic process"/>
    <property type="evidence" value="ECO:0007669"/>
    <property type="project" value="InterPro"/>
</dbReference>
<accession>A0A948RWG1</accession>
<dbReference type="PANTHER" id="PTHR42655:SF1">
    <property type="entry name" value="GLYCOGEN PHOSPHORYLASE"/>
    <property type="match status" value="1"/>
</dbReference>
<dbReference type="SUPFAM" id="SSF53756">
    <property type="entry name" value="UDP-Glycosyltransferase/glycogen phosphorylase"/>
    <property type="match status" value="1"/>
</dbReference>
<proteinExistence type="inferred from homology"/>
<evidence type="ECO:0000256" key="2">
    <source>
        <dbReference type="ARBA" id="ARBA00006047"/>
    </source>
</evidence>
<reference evidence="6" key="1">
    <citation type="submission" date="2021-05" db="EMBL/GenBank/DDBJ databases">
        <title>Energy efficiency and biological interactions define the core microbiome of deep oligotrophic groundwater.</title>
        <authorList>
            <person name="Mehrshad M."/>
            <person name="Lopez-Fernandez M."/>
            <person name="Bell E."/>
            <person name="Bernier-Latmani R."/>
            <person name="Bertilsson S."/>
            <person name="Dopson M."/>
        </authorList>
    </citation>
    <scope>NUCLEOTIDE SEQUENCE</scope>
    <source>
        <strain evidence="6">Modern_marine.mb.64</strain>
    </source>
</reference>
<keyword evidence="4" id="KW-0663">Pyridoxal phosphate</keyword>
<evidence type="ECO:0000313" key="7">
    <source>
        <dbReference type="Proteomes" id="UP000777784"/>
    </source>
</evidence>
<dbReference type="InterPro" id="IPR011834">
    <property type="entry name" value="Agluc_phsphrylas"/>
</dbReference>
<dbReference type="EMBL" id="JAHJDP010000011">
    <property type="protein sequence ID" value="MBU2689524.1"/>
    <property type="molecule type" value="Genomic_DNA"/>
</dbReference>
<dbReference type="InterPro" id="IPR024517">
    <property type="entry name" value="Glycogen_phosphorylase_DUF3417"/>
</dbReference>
<organism evidence="6 7">
    <name type="scientific">Eiseniibacteriota bacterium</name>
    <dbReference type="NCBI Taxonomy" id="2212470"/>
    <lineage>
        <taxon>Bacteria</taxon>
        <taxon>Candidatus Eiseniibacteriota</taxon>
    </lineage>
</organism>
<feature type="domain" description="DUF3417" evidence="5">
    <location>
        <begin position="1"/>
        <end position="103"/>
    </location>
</feature>
<dbReference type="Gene3D" id="3.40.50.2000">
    <property type="entry name" value="Glycogen Phosphorylase B"/>
    <property type="match status" value="2"/>
</dbReference>
<dbReference type="PIRSF" id="PIRSF000460">
    <property type="entry name" value="Pprylas_GlgP"/>
    <property type="match status" value="1"/>
</dbReference>
<evidence type="ECO:0000313" key="6">
    <source>
        <dbReference type="EMBL" id="MBU2689524.1"/>
    </source>
</evidence>
<dbReference type="InterPro" id="IPR052182">
    <property type="entry name" value="Glycogen/Maltodextrin_Phosph"/>
</dbReference>
<comment type="catalytic activity">
    <reaction evidence="1">
        <text>[(1-&gt;4)-alpha-D-glucosyl](n) + phosphate = [(1-&gt;4)-alpha-D-glucosyl](n-1) + alpha-D-glucose 1-phosphate</text>
        <dbReference type="Rhea" id="RHEA:41732"/>
        <dbReference type="Rhea" id="RHEA-COMP:9584"/>
        <dbReference type="Rhea" id="RHEA-COMP:9586"/>
        <dbReference type="ChEBI" id="CHEBI:15444"/>
        <dbReference type="ChEBI" id="CHEBI:43474"/>
        <dbReference type="ChEBI" id="CHEBI:58601"/>
        <dbReference type="EC" id="2.4.1.1"/>
    </reaction>
</comment>
<dbReference type="PANTHER" id="PTHR42655">
    <property type="entry name" value="GLYCOGEN PHOSPHORYLASE"/>
    <property type="match status" value="1"/>
</dbReference>
<dbReference type="AlphaFoldDB" id="A0A948RWG1"/>